<dbReference type="AlphaFoldDB" id="A0AAE1AZL5"/>
<proteinExistence type="predicted"/>
<sequence>MDREIQLGLAGTQRDADDRPTKMTYAVYLDGTHINRPKSAHQSTQRSSIFSANSLADCFRILARRWQGDWFIRVRGRAMGSV</sequence>
<dbReference type="Proteomes" id="UP001283361">
    <property type="component" value="Unassembled WGS sequence"/>
</dbReference>
<accession>A0AAE1AZL5</accession>
<dbReference type="EMBL" id="JAWDGP010000840">
    <property type="protein sequence ID" value="KAK3796818.1"/>
    <property type="molecule type" value="Genomic_DNA"/>
</dbReference>
<protein>
    <submittedName>
        <fullName evidence="1">Uncharacterized protein</fullName>
    </submittedName>
</protein>
<reference evidence="1" key="1">
    <citation type="journal article" date="2023" name="G3 (Bethesda)">
        <title>A reference genome for the long-term kleptoplast-retaining sea slug Elysia crispata morphotype clarki.</title>
        <authorList>
            <person name="Eastman K.E."/>
            <person name="Pendleton A.L."/>
            <person name="Shaikh M.A."/>
            <person name="Suttiyut T."/>
            <person name="Ogas R."/>
            <person name="Tomko P."/>
            <person name="Gavelis G."/>
            <person name="Widhalm J.R."/>
            <person name="Wisecaver J.H."/>
        </authorList>
    </citation>
    <scope>NUCLEOTIDE SEQUENCE</scope>
    <source>
        <strain evidence="1">ECLA1</strain>
    </source>
</reference>
<keyword evidence="2" id="KW-1185">Reference proteome</keyword>
<name>A0AAE1AZL5_9GAST</name>
<comment type="caution">
    <text evidence="1">The sequence shown here is derived from an EMBL/GenBank/DDBJ whole genome shotgun (WGS) entry which is preliminary data.</text>
</comment>
<gene>
    <name evidence="1" type="ORF">RRG08_040877</name>
</gene>
<organism evidence="1 2">
    <name type="scientific">Elysia crispata</name>
    <name type="common">lettuce slug</name>
    <dbReference type="NCBI Taxonomy" id="231223"/>
    <lineage>
        <taxon>Eukaryota</taxon>
        <taxon>Metazoa</taxon>
        <taxon>Spiralia</taxon>
        <taxon>Lophotrochozoa</taxon>
        <taxon>Mollusca</taxon>
        <taxon>Gastropoda</taxon>
        <taxon>Heterobranchia</taxon>
        <taxon>Euthyneura</taxon>
        <taxon>Panpulmonata</taxon>
        <taxon>Sacoglossa</taxon>
        <taxon>Placobranchoidea</taxon>
        <taxon>Plakobranchidae</taxon>
        <taxon>Elysia</taxon>
    </lineage>
</organism>
<evidence type="ECO:0000313" key="1">
    <source>
        <dbReference type="EMBL" id="KAK3796818.1"/>
    </source>
</evidence>
<evidence type="ECO:0000313" key="2">
    <source>
        <dbReference type="Proteomes" id="UP001283361"/>
    </source>
</evidence>